<keyword evidence="2 5" id="KW-0479">Metal-binding</keyword>
<evidence type="ECO:0000256" key="4">
    <source>
        <dbReference type="ARBA" id="ARBA00038168"/>
    </source>
</evidence>
<dbReference type="GO" id="GO:0020037">
    <property type="term" value="F:heme binding"/>
    <property type="evidence" value="ECO:0007669"/>
    <property type="project" value="UniProtKB-UniRule"/>
</dbReference>
<dbReference type="InterPro" id="IPR018506">
    <property type="entry name" value="Cyt_B5_heme-BS"/>
</dbReference>
<dbReference type="PRINTS" id="PR00363">
    <property type="entry name" value="CYTOCHROMEB5"/>
</dbReference>
<dbReference type="Gene3D" id="3.10.120.10">
    <property type="entry name" value="Cytochrome b5-like heme/steroid binding domain"/>
    <property type="match status" value="1"/>
</dbReference>
<dbReference type="InterPro" id="IPR001199">
    <property type="entry name" value="Cyt_B5-like_heme/steroid-bd"/>
</dbReference>
<organism evidence="7">
    <name type="scientific">Culex pipiens</name>
    <name type="common">House mosquito</name>
    <dbReference type="NCBI Taxonomy" id="7175"/>
    <lineage>
        <taxon>Eukaryota</taxon>
        <taxon>Metazoa</taxon>
        <taxon>Ecdysozoa</taxon>
        <taxon>Arthropoda</taxon>
        <taxon>Hexapoda</taxon>
        <taxon>Insecta</taxon>
        <taxon>Pterygota</taxon>
        <taxon>Neoptera</taxon>
        <taxon>Endopterygota</taxon>
        <taxon>Diptera</taxon>
        <taxon>Nematocera</taxon>
        <taxon>Culicoidea</taxon>
        <taxon>Culicidae</taxon>
        <taxon>Culicinae</taxon>
        <taxon>Culicini</taxon>
        <taxon>Culex</taxon>
        <taxon>Culex</taxon>
    </lineage>
</organism>
<reference evidence="7" key="1">
    <citation type="submission" date="2021-05" db="EMBL/GenBank/DDBJ databases">
        <authorList>
            <person name="Alioto T."/>
            <person name="Alioto T."/>
            <person name="Gomez Garrido J."/>
        </authorList>
    </citation>
    <scope>NUCLEOTIDE SEQUENCE</scope>
</reference>
<dbReference type="GO" id="GO:0046872">
    <property type="term" value="F:metal ion binding"/>
    <property type="evidence" value="ECO:0007669"/>
    <property type="project" value="UniProtKB-UniRule"/>
</dbReference>
<evidence type="ECO:0000256" key="1">
    <source>
        <dbReference type="ARBA" id="ARBA00022617"/>
    </source>
</evidence>
<comment type="similarity">
    <text evidence="4 5">Belongs to the cytochrome b5 family.</text>
</comment>
<dbReference type="InterPro" id="IPR050668">
    <property type="entry name" value="Cytochrome_b5"/>
</dbReference>
<accession>A0A8D8C9H5</accession>
<evidence type="ECO:0000313" key="7">
    <source>
        <dbReference type="EMBL" id="CAG6486261.1"/>
    </source>
</evidence>
<evidence type="ECO:0000259" key="6">
    <source>
        <dbReference type="PROSITE" id="PS50255"/>
    </source>
</evidence>
<dbReference type="PANTHER" id="PTHR19359:SF95">
    <property type="entry name" value="CYTOCHROME B5 TYPE B"/>
    <property type="match status" value="1"/>
</dbReference>
<proteinExistence type="inferred from homology"/>
<evidence type="ECO:0000256" key="3">
    <source>
        <dbReference type="ARBA" id="ARBA00023004"/>
    </source>
</evidence>
<protein>
    <submittedName>
        <fullName evidence="7">Cytochrome b5</fullName>
    </submittedName>
</protein>
<feature type="domain" description="Cytochrome b5 heme-binding" evidence="6">
    <location>
        <begin position="4"/>
        <end position="82"/>
    </location>
</feature>
<dbReference type="PROSITE" id="PS00191">
    <property type="entry name" value="CYTOCHROME_B5_1"/>
    <property type="match status" value="1"/>
</dbReference>
<dbReference type="PROSITE" id="PS50255">
    <property type="entry name" value="CYTOCHROME_B5_2"/>
    <property type="match status" value="1"/>
</dbReference>
<dbReference type="Pfam" id="PF00173">
    <property type="entry name" value="Cyt-b5"/>
    <property type="match status" value="1"/>
</dbReference>
<keyword evidence="1 5" id="KW-0349">Heme</keyword>
<dbReference type="EMBL" id="HBUE01103529">
    <property type="protein sequence ID" value="CAG6486261.1"/>
    <property type="molecule type" value="Transcribed_RNA"/>
</dbReference>
<keyword evidence="3 5" id="KW-0408">Iron</keyword>
<dbReference type="InterPro" id="IPR036400">
    <property type="entry name" value="Cyt_B5-like_heme/steroid_sf"/>
</dbReference>
<dbReference type="PANTHER" id="PTHR19359">
    <property type="entry name" value="CYTOCHROME B5"/>
    <property type="match status" value="1"/>
</dbReference>
<evidence type="ECO:0000256" key="5">
    <source>
        <dbReference type="RuleBase" id="RU362121"/>
    </source>
</evidence>
<dbReference type="GO" id="GO:0016020">
    <property type="term" value="C:membrane"/>
    <property type="evidence" value="ECO:0007669"/>
    <property type="project" value="TreeGrafter"/>
</dbReference>
<dbReference type="SMART" id="SM01117">
    <property type="entry name" value="Cyt-b5"/>
    <property type="match status" value="1"/>
</dbReference>
<dbReference type="AlphaFoldDB" id="A0A8D8C9H5"/>
<name>A0A8D8C9H5_CULPI</name>
<dbReference type="SUPFAM" id="SSF55856">
    <property type="entry name" value="Cytochrome b5-like heme/steroid binding domain"/>
    <property type="match status" value="1"/>
</dbReference>
<sequence>MVEVREFTRQEVALRDGKNGNPTWVIIRDMVYDVTPYLNEHPGGSELIAEFAGKDATKDFDDFGHSGTAMSQLKLYKVGELNLCDRAKFQKKGSEWLPDGACVLPPKSKSKRRRFIFCG</sequence>
<evidence type="ECO:0000256" key="2">
    <source>
        <dbReference type="ARBA" id="ARBA00022723"/>
    </source>
</evidence>